<dbReference type="Gene3D" id="3.40.50.300">
    <property type="entry name" value="P-loop containing nucleotide triphosphate hydrolases"/>
    <property type="match status" value="1"/>
</dbReference>
<reference evidence="2 3" key="1">
    <citation type="submission" date="2014-02" db="EMBL/GenBank/DDBJ databases">
        <authorList>
            <person name="Sears C."/>
            <person name="Carroll K."/>
            <person name="Sack B.R."/>
            <person name="Qadri F."/>
            <person name="Myers L.L."/>
            <person name="Chung G.-T."/>
            <person name="Escheverria P."/>
            <person name="Fraser C.M."/>
            <person name="Sadzewicz L."/>
            <person name="Shefchek K.A."/>
            <person name="Tallon L."/>
            <person name="Das S.P."/>
            <person name="Daugherty S."/>
            <person name="Mongodin E.F."/>
        </authorList>
    </citation>
    <scope>NUCLEOTIDE SEQUENCE [LARGE SCALE GENOMIC DNA]</scope>
    <source>
        <strain evidence="3">3998T(B)3</strain>
    </source>
</reference>
<evidence type="ECO:0000259" key="1">
    <source>
        <dbReference type="Pfam" id="PF01656"/>
    </source>
</evidence>
<dbReference type="EMBL" id="JGDB01000358">
    <property type="protein sequence ID" value="EXY87878.1"/>
    <property type="molecule type" value="Genomic_DNA"/>
</dbReference>
<dbReference type="InterPro" id="IPR002586">
    <property type="entry name" value="CobQ/CobB/MinD/ParA_Nub-bd_dom"/>
</dbReference>
<sequence length="253" mass="28527">MKKEPLFIAFSTQKGGAGKTTLTVLMASYLYYVKGYDVAVVDCDYPQFSIKDMRERDLKSIERNPYLRKLAYEQFKRIGKRAYPIVGSRPGNAIETVRPFVESATPPDFIFFDLTGTVNNLDLIRTVATMDYIFCPIAADRFIMESSLKYAGVINDTLITTGKSNIKGIRLLWNMVDKREKTDLYDIYDKVIAGMGLEVLDTSLPDSKRFRKEGSEEGDRPFFRSTLLPPDKALAKGSGIDALAEEILGIVKR</sequence>
<evidence type="ECO:0000313" key="2">
    <source>
        <dbReference type="EMBL" id="EXY87878.1"/>
    </source>
</evidence>
<proteinExistence type="predicted"/>
<comment type="caution">
    <text evidence="2">The sequence shown here is derived from an EMBL/GenBank/DDBJ whole genome shotgun (WGS) entry which is preliminary data.</text>
</comment>
<organism evidence="2 3">
    <name type="scientific">Bacteroides fragilis str. 3998T(B)3</name>
    <dbReference type="NCBI Taxonomy" id="1339316"/>
    <lineage>
        <taxon>Bacteria</taxon>
        <taxon>Pseudomonadati</taxon>
        <taxon>Bacteroidota</taxon>
        <taxon>Bacteroidia</taxon>
        <taxon>Bacteroidales</taxon>
        <taxon>Bacteroidaceae</taxon>
        <taxon>Bacteroides</taxon>
    </lineage>
</organism>
<dbReference type="GeneID" id="93102831"/>
<dbReference type="Proteomes" id="UP000020773">
    <property type="component" value="Unassembled WGS sequence"/>
</dbReference>
<dbReference type="AlphaFoldDB" id="A0A015VPV2"/>
<feature type="domain" description="CobQ/CobB/MinD/ParA nucleotide binding" evidence="1">
    <location>
        <begin position="8"/>
        <end position="215"/>
    </location>
</feature>
<name>A0A015VPV2_BACFG</name>
<gene>
    <name evidence="2" type="ORF">M125_5476</name>
</gene>
<dbReference type="InterPro" id="IPR027417">
    <property type="entry name" value="P-loop_NTPase"/>
</dbReference>
<dbReference type="RefSeq" id="WP_004322043.1">
    <property type="nucleotide sequence ID" value="NZ_JGDB01000358.1"/>
</dbReference>
<accession>A0A015VPV2</accession>
<dbReference type="PANTHER" id="PTHR13696:SF52">
    <property type="entry name" value="PARA FAMILY PROTEIN CT_582"/>
    <property type="match status" value="1"/>
</dbReference>
<protein>
    <submittedName>
        <fullName evidence="2">CobQ/CobB/MinD/ParA nucleotide binding domain protein</fullName>
    </submittedName>
</protein>
<dbReference type="InterPro" id="IPR050678">
    <property type="entry name" value="DNA_Partitioning_ATPase"/>
</dbReference>
<dbReference type="CDD" id="cd02042">
    <property type="entry name" value="ParAB_family"/>
    <property type="match status" value="1"/>
</dbReference>
<dbReference type="PATRIC" id="fig|1339316.3.peg.5164"/>
<dbReference type="SUPFAM" id="SSF52540">
    <property type="entry name" value="P-loop containing nucleoside triphosphate hydrolases"/>
    <property type="match status" value="1"/>
</dbReference>
<evidence type="ECO:0000313" key="3">
    <source>
        <dbReference type="Proteomes" id="UP000020773"/>
    </source>
</evidence>
<dbReference type="Pfam" id="PF01656">
    <property type="entry name" value="CbiA"/>
    <property type="match status" value="1"/>
</dbReference>
<dbReference type="PANTHER" id="PTHR13696">
    <property type="entry name" value="P-LOOP CONTAINING NUCLEOSIDE TRIPHOSPHATE HYDROLASE"/>
    <property type="match status" value="1"/>
</dbReference>